<gene>
    <name evidence="11" type="primary">Dgri\GH14939</name>
    <name evidence="11" type="ORF">Dgri_GH14939</name>
</gene>
<accession>B4J1M1</accession>
<comment type="subcellular location">
    <subcellularLocation>
        <location evidence="1 10">Cell membrane</location>
        <topology evidence="1 10">Multi-pass membrane protein</topology>
    </subcellularLocation>
</comment>
<evidence type="ECO:0000256" key="5">
    <source>
        <dbReference type="ARBA" id="ARBA00022725"/>
    </source>
</evidence>
<keyword evidence="5 10" id="KW-0552">Olfaction</keyword>
<dbReference type="FunCoup" id="B4J1M1">
    <property type="interactions" value="2"/>
</dbReference>
<dbReference type="Pfam" id="PF02949">
    <property type="entry name" value="7tm_6"/>
    <property type="match status" value="1"/>
</dbReference>
<comment type="similarity">
    <text evidence="10">Belongs to the insect chemoreceptor superfamily. Heteromeric odorant receptor channel (TC 1.A.69) family.</text>
</comment>
<keyword evidence="3 10" id="KW-0716">Sensory transduction</keyword>
<dbReference type="InParanoid" id="B4J1M1"/>
<evidence type="ECO:0000313" key="11">
    <source>
        <dbReference type="EMBL" id="EDV96941.1"/>
    </source>
</evidence>
<evidence type="ECO:0000256" key="8">
    <source>
        <dbReference type="ARBA" id="ARBA00023170"/>
    </source>
</evidence>
<dbReference type="GO" id="GO:0005549">
    <property type="term" value="F:odorant binding"/>
    <property type="evidence" value="ECO:0007669"/>
    <property type="project" value="InterPro"/>
</dbReference>
<keyword evidence="12" id="KW-1185">Reference proteome</keyword>
<dbReference type="GO" id="GO:0004984">
    <property type="term" value="F:olfactory receptor activity"/>
    <property type="evidence" value="ECO:0007669"/>
    <property type="project" value="InterPro"/>
</dbReference>
<dbReference type="EMBL" id="CH916366">
    <property type="protein sequence ID" value="EDV96941.1"/>
    <property type="molecule type" value="Genomic_DNA"/>
</dbReference>
<evidence type="ECO:0000256" key="2">
    <source>
        <dbReference type="ARBA" id="ARBA00022475"/>
    </source>
</evidence>
<proteinExistence type="inferred from homology"/>
<feature type="transmembrane region" description="Helical" evidence="10">
    <location>
        <begin position="184"/>
        <end position="209"/>
    </location>
</feature>
<feature type="transmembrane region" description="Helical" evidence="10">
    <location>
        <begin position="293"/>
        <end position="310"/>
    </location>
</feature>
<comment type="caution">
    <text evidence="10">Lacks conserved residue(s) required for the propagation of feature annotation.</text>
</comment>
<keyword evidence="7 10" id="KW-0472">Membrane</keyword>
<evidence type="ECO:0000256" key="9">
    <source>
        <dbReference type="ARBA" id="ARBA00023224"/>
    </source>
</evidence>
<evidence type="ECO:0000256" key="10">
    <source>
        <dbReference type="RuleBase" id="RU351113"/>
    </source>
</evidence>
<evidence type="ECO:0000256" key="7">
    <source>
        <dbReference type="ARBA" id="ARBA00023136"/>
    </source>
</evidence>
<dbReference type="HOGENOM" id="CLU_044523_2_0_1"/>
<sequence length="387" mass="44537">MAASASSQFSKIIGLVRKCTNVCGCDVWNPDYHTWAMTYFTITLVVFMYTSNGYTIYVELVYNNDWTVILRVFSIAGSTMQAQAKIQSTLEYETSLRELMVTYDLMYKEYEAKGGAYIKCLQKRVKNTWRMLIAFMLLYLIVAISMAVYPIYLYVVHNEKTLVMQFLVPGINHNTDRGHEILTVLHVIALGMGAFGHFGCDMFLFINIANLPLLTDLFKVKINEFNELVVQSNKNEQIRDMFWELLAWHQKYSGILRKTEKVYNLIFFVQLSTSCINILCTISCIFLKVWPTAMLFLIYSVIVLYTYCGLGTQIEHSNDDCVTIIYTECRWYDLPISEQHFLLLMLRMSQTTSSLSVAGMMPLNVNTALQLTKAAYSMGMMLMTNED</sequence>
<evidence type="ECO:0000313" key="12">
    <source>
        <dbReference type="Proteomes" id="UP000001070"/>
    </source>
</evidence>
<feature type="transmembrane region" description="Helical" evidence="10">
    <location>
        <begin position="262"/>
        <end position="287"/>
    </location>
</feature>
<dbReference type="InterPro" id="IPR004117">
    <property type="entry name" value="7tm6_olfct_rcpt"/>
</dbReference>
<name>B4J1M1_DROGR</name>
<dbReference type="PANTHER" id="PTHR21137">
    <property type="entry name" value="ODORANT RECEPTOR"/>
    <property type="match status" value="1"/>
</dbReference>
<dbReference type="PANTHER" id="PTHR21137:SF35">
    <property type="entry name" value="ODORANT RECEPTOR 19A-RELATED"/>
    <property type="match status" value="1"/>
</dbReference>
<reference evidence="11 12" key="1">
    <citation type="journal article" date="2007" name="Nature">
        <title>Evolution of genes and genomes on the Drosophila phylogeny.</title>
        <authorList>
            <consortium name="Drosophila 12 Genomes Consortium"/>
            <person name="Clark A.G."/>
            <person name="Eisen M.B."/>
            <person name="Smith D.R."/>
            <person name="Bergman C.M."/>
            <person name="Oliver B."/>
            <person name="Markow T.A."/>
            <person name="Kaufman T.C."/>
            <person name="Kellis M."/>
            <person name="Gelbart W."/>
            <person name="Iyer V.N."/>
            <person name="Pollard D.A."/>
            <person name="Sackton T.B."/>
            <person name="Larracuente A.M."/>
            <person name="Singh N.D."/>
            <person name="Abad J.P."/>
            <person name="Abt D.N."/>
            <person name="Adryan B."/>
            <person name="Aguade M."/>
            <person name="Akashi H."/>
            <person name="Anderson W.W."/>
            <person name="Aquadro C.F."/>
            <person name="Ardell D.H."/>
            <person name="Arguello R."/>
            <person name="Artieri C.G."/>
            <person name="Barbash D.A."/>
            <person name="Barker D."/>
            <person name="Barsanti P."/>
            <person name="Batterham P."/>
            <person name="Batzoglou S."/>
            <person name="Begun D."/>
            <person name="Bhutkar A."/>
            <person name="Blanco E."/>
            <person name="Bosak S.A."/>
            <person name="Bradley R.K."/>
            <person name="Brand A.D."/>
            <person name="Brent M.R."/>
            <person name="Brooks A.N."/>
            <person name="Brown R.H."/>
            <person name="Butlin R.K."/>
            <person name="Caggese C."/>
            <person name="Calvi B.R."/>
            <person name="Bernardo de Carvalho A."/>
            <person name="Caspi A."/>
            <person name="Castrezana S."/>
            <person name="Celniker S.E."/>
            <person name="Chang J.L."/>
            <person name="Chapple C."/>
            <person name="Chatterji S."/>
            <person name="Chinwalla A."/>
            <person name="Civetta A."/>
            <person name="Clifton S.W."/>
            <person name="Comeron J.M."/>
            <person name="Costello J.C."/>
            <person name="Coyne J.A."/>
            <person name="Daub J."/>
            <person name="David R.G."/>
            <person name="Delcher A.L."/>
            <person name="Delehaunty K."/>
            <person name="Do C.B."/>
            <person name="Ebling H."/>
            <person name="Edwards K."/>
            <person name="Eickbush T."/>
            <person name="Evans J.D."/>
            <person name="Filipski A."/>
            <person name="Findeiss S."/>
            <person name="Freyhult E."/>
            <person name="Fulton L."/>
            <person name="Fulton R."/>
            <person name="Garcia A.C."/>
            <person name="Gardiner A."/>
            <person name="Garfield D.A."/>
            <person name="Garvin B.E."/>
            <person name="Gibson G."/>
            <person name="Gilbert D."/>
            <person name="Gnerre S."/>
            <person name="Godfrey J."/>
            <person name="Good R."/>
            <person name="Gotea V."/>
            <person name="Gravely B."/>
            <person name="Greenberg A.J."/>
            <person name="Griffiths-Jones S."/>
            <person name="Gross S."/>
            <person name="Guigo R."/>
            <person name="Gustafson E.A."/>
            <person name="Haerty W."/>
            <person name="Hahn M.W."/>
            <person name="Halligan D.L."/>
            <person name="Halpern A.L."/>
            <person name="Halter G.M."/>
            <person name="Han M.V."/>
            <person name="Heger A."/>
            <person name="Hillier L."/>
            <person name="Hinrichs A.S."/>
            <person name="Holmes I."/>
            <person name="Hoskins R.A."/>
            <person name="Hubisz M.J."/>
            <person name="Hultmark D."/>
            <person name="Huntley M.A."/>
            <person name="Jaffe D.B."/>
            <person name="Jagadeeshan S."/>
            <person name="Jeck W.R."/>
            <person name="Johnson J."/>
            <person name="Jones C.D."/>
            <person name="Jordan W.C."/>
            <person name="Karpen G.H."/>
            <person name="Kataoka E."/>
            <person name="Keightley P.D."/>
            <person name="Kheradpour P."/>
            <person name="Kirkness E.F."/>
            <person name="Koerich L.B."/>
            <person name="Kristiansen K."/>
            <person name="Kudrna D."/>
            <person name="Kulathinal R.J."/>
            <person name="Kumar S."/>
            <person name="Kwok R."/>
            <person name="Lander E."/>
            <person name="Langley C.H."/>
            <person name="Lapoint R."/>
            <person name="Lazzaro B.P."/>
            <person name="Lee S.J."/>
            <person name="Levesque L."/>
            <person name="Li R."/>
            <person name="Lin C.F."/>
            <person name="Lin M.F."/>
            <person name="Lindblad-Toh K."/>
            <person name="Llopart A."/>
            <person name="Long M."/>
            <person name="Low L."/>
            <person name="Lozovsky E."/>
            <person name="Lu J."/>
            <person name="Luo M."/>
            <person name="Machado C.A."/>
            <person name="Makalowski W."/>
            <person name="Marzo M."/>
            <person name="Matsuda M."/>
            <person name="Matzkin L."/>
            <person name="McAllister B."/>
            <person name="McBride C.S."/>
            <person name="McKernan B."/>
            <person name="McKernan K."/>
            <person name="Mendez-Lago M."/>
            <person name="Minx P."/>
            <person name="Mollenhauer M.U."/>
            <person name="Montooth K."/>
            <person name="Mount S.M."/>
            <person name="Mu X."/>
            <person name="Myers E."/>
            <person name="Negre B."/>
            <person name="Newfeld S."/>
            <person name="Nielsen R."/>
            <person name="Noor M.A."/>
            <person name="O'Grady P."/>
            <person name="Pachter L."/>
            <person name="Papaceit M."/>
            <person name="Parisi M.J."/>
            <person name="Parisi M."/>
            <person name="Parts L."/>
            <person name="Pedersen J.S."/>
            <person name="Pesole G."/>
            <person name="Phillippy A.M."/>
            <person name="Ponting C.P."/>
            <person name="Pop M."/>
            <person name="Porcelli D."/>
            <person name="Powell J.R."/>
            <person name="Prohaska S."/>
            <person name="Pruitt K."/>
            <person name="Puig M."/>
            <person name="Quesneville H."/>
            <person name="Ram K.R."/>
            <person name="Rand D."/>
            <person name="Rasmussen M.D."/>
            <person name="Reed L.K."/>
            <person name="Reenan R."/>
            <person name="Reily A."/>
            <person name="Remington K.A."/>
            <person name="Rieger T.T."/>
            <person name="Ritchie M.G."/>
            <person name="Robin C."/>
            <person name="Rogers Y.H."/>
            <person name="Rohde C."/>
            <person name="Rozas J."/>
            <person name="Rubenfield M.J."/>
            <person name="Ruiz A."/>
            <person name="Russo S."/>
            <person name="Salzberg S.L."/>
            <person name="Sanchez-Gracia A."/>
            <person name="Saranga D.J."/>
            <person name="Sato H."/>
            <person name="Schaeffer S.W."/>
            <person name="Schatz M.C."/>
            <person name="Schlenke T."/>
            <person name="Schwartz R."/>
            <person name="Segarra C."/>
            <person name="Singh R.S."/>
            <person name="Sirot L."/>
            <person name="Sirota M."/>
            <person name="Sisneros N.B."/>
            <person name="Smith C.D."/>
            <person name="Smith T.F."/>
            <person name="Spieth J."/>
            <person name="Stage D.E."/>
            <person name="Stark A."/>
            <person name="Stephan W."/>
            <person name="Strausberg R.L."/>
            <person name="Strempel S."/>
            <person name="Sturgill D."/>
            <person name="Sutton G."/>
            <person name="Sutton G.G."/>
            <person name="Tao W."/>
            <person name="Teichmann S."/>
            <person name="Tobari Y.N."/>
            <person name="Tomimura Y."/>
            <person name="Tsolas J.M."/>
            <person name="Valente V.L."/>
            <person name="Venter E."/>
            <person name="Venter J.C."/>
            <person name="Vicario S."/>
            <person name="Vieira F.G."/>
            <person name="Vilella A.J."/>
            <person name="Villasante A."/>
            <person name="Walenz B."/>
            <person name="Wang J."/>
            <person name="Wasserman M."/>
            <person name="Watts T."/>
            <person name="Wilson D."/>
            <person name="Wilson R.K."/>
            <person name="Wing R.A."/>
            <person name="Wolfner M.F."/>
            <person name="Wong A."/>
            <person name="Wong G.K."/>
            <person name="Wu C.I."/>
            <person name="Wu G."/>
            <person name="Yamamoto D."/>
            <person name="Yang H.P."/>
            <person name="Yang S.P."/>
            <person name="Yorke J.A."/>
            <person name="Yoshida K."/>
            <person name="Zdobnov E."/>
            <person name="Zhang P."/>
            <person name="Zhang Y."/>
            <person name="Zimin A.V."/>
            <person name="Baldwin J."/>
            <person name="Abdouelleil A."/>
            <person name="Abdulkadir J."/>
            <person name="Abebe A."/>
            <person name="Abera B."/>
            <person name="Abreu J."/>
            <person name="Acer S.C."/>
            <person name="Aftuck L."/>
            <person name="Alexander A."/>
            <person name="An P."/>
            <person name="Anderson E."/>
            <person name="Anderson S."/>
            <person name="Arachi H."/>
            <person name="Azer M."/>
            <person name="Bachantsang P."/>
            <person name="Barry A."/>
            <person name="Bayul T."/>
            <person name="Berlin A."/>
            <person name="Bessette D."/>
            <person name="Bloom T."/>
            <person name="Blye J."/>
            <person name="Boguslavskiy L."/>
            <person name="Bonnet C."/>
            <person name="Boukhgalter B."/>
            <person name="Bourzgui I."/>
            <person name="Brown A."/>
            <person name="Cahill P."/>
            <person name="Channer S."/>
            <person name="Cheshatsang Y."/>
            <person name="Chuda L."/>
            <person name="Citroen M."/>
            <person name="Collymore A."/>
            <person name="Cooke P."/>
            <person name="Costello M."/>
            <person name="D'Aco K."/>
            <person name="Daza R."/>
            <person name="De Haan G."/>
            <person name="DeGray S."/>
            <person name="DeMaso C."/>
            <person name="Dhargay N."/>
            <person name="Dooley K."/>
            <person name="Dooley E."/>
            <person name="Doricent M."/>
            <person name="Dorje P."/>
            <person name="Dorjee K."/>
            <person name="Dupes A."/>
            <person name="Elong R."/>
            <person name="Falk J."/>
            <person name="Farina A."/>
            <person name="Faro S."/>
            <person name="Ferguson D."/>
            <person name="Fisher S."/>
            <person name="Foley C.D."/>
            <person name="Franke A."/>
            <person name="Friedrich D."/>
            <person name="Gadbois L."/>
            <person name="Gearin G."/>
            <person name="Gearin C.R."/>
            <person name="Giannoukos G."/>
            <person name="Goode T."/>
            <person name="Graham J."/>
            <person name="Grandbois E."/>
            <person name="Grewal S."/>
            <person name="Gyaltsen K."/>
            <person name="Hafez N."/>
            <person name="Hagos B."/>
            <person name="Hall J."/>
            <person name="Henson C."/>
            <person name="Hollinger A."/>
            <person name="Honan T."/>
            <person name="Huard M.D."/>
            <person name="Hughes L."/>
            <person name="Hurhula B."/>
            <person name="Husby M.E."/>
            <person name="Kamat A."/>
            <person name="Kanga B."/>
            <person name="Kashin S."/>
            <person name="Khazanovich D."/>
            <person name="Kisner P."/>
            <person name="Lance K."/>
            <person name="Lara M."/>
            <person name="Lee W."/>
            <person name="Lennon N."/>
            <person name="Letendre F."/>
            <person name="LeVine R."/>
            <person name="Lipovsky A."/>
            <person name="Liu X."/>
            <person name="Liu J."/>
            <person name="Liu S."/>
            <person name="Lokyitsang T."/>
            <person name="Lokyitsang Y."/>
            <person name="Lubonja R."/>
            <person name="Lui A."/>
            <person name="MacDonald P."/>
            <person name="Magnisalis V."/>
            <person name="Maru K."/>
            <person name="Matthews C."/>
            <person name="McCusker W."/>
            <person name="McDonough S."/>
            <person name="Mehta T."/>
            <person name="Meldrim J."/>
            <person name="Meneus L."/>
            <person name="Mihai O."/>
            <person name="Mihalev A."/>
            <person name="Mihova T."/>
            <person name="Mittelman R."/>
            <person name="Mlenga V."/>
            <person name="Montmayeur A."/>
            <person name="Mulrain L."/>
            <person name="Navidi A."/>
            <person name="Naylor J."/>
            <person name="Negash T."/>
            <person name="Nguyen T."/>
            <person name="Nguyen N."/>
            <person name="Nicol R."/>
            <person name="Norbu C."/>
            <person name="Norbu N."/>
            <person name="Novod N."/>
            <person name="O'Neill B."/>
            <person name="Osman S."/>
            <person name="Markiewicz E."/>
            <person name="Oyono O.L."/>
            <person name="Patti C."/>
            <person name="Phunkhang P."/>
            <person name="Pierre F."/>
            <person name="Priest M."/>
            <person name="Raghuraman S."/>
            <person name="Rege F."/>
            <person name="Reyes R."/>
            <person name="Rise C."/>
            <person name="Rogov P."/>
            <person name="Ross K."/>
            <person name="Ryan E."/>
            <person name="Settipalli S."/>
            <person name="Shea T."/>
            <person name="Sherpa N."/>
            <person name="Shi L."/>
            <person name="Shih D."/>
            <person name="Sparrow T."/>
            <person name="Spaulding J."/>
            <person name="Stalker J."/>
            <person name="Stange-Thomann N."/>
            <person name="Stavropoulos S."/>
            <person name="Stone C."/>
            <person name="Strader C."/>
            <person name="Tesfaye S."/>
            <person name="Thomson T."/>
            <person name="Thoulutsang Y."/>
            <person name="Thoulutsang D."/>
            <person name="Topham K."/>
            <person name="Topping I."/>
            <person name="Tsamla T."/>
            <person name="Vassiliev H."/>
            <person name="Vo A."/>
            <person name="Wangchuk T."/>
            <person name="Wangdi T."/>
            <person name="Weiand M."/>
            <person name="Wilkinson J."/>
            <person name="Wilson A."/>
            <person name="Yadav S."/>
            <person name="Young G."/>
            <person name="Yu Q."/>
            <person name="Zembek L."/>
            <person name="Zhong D."/>
            <person name="Zimmer A."/>
            <person name="Zwirko Z."/>
            <person name="Jaffe D.B."/>
            <person name="Alvarez P."/>
            <person name="Brockman W."/>
            <person name="Butler J."/>
            <person name="Chin C."/>
            <person name="Gnerre S."/>
            <person name="Grabherr M."/>
            <person name="Kleber M."/>
            <person name="Mauceli E."/>
            <person name="MacCallum I."/>
        </authorList>
    </citation>
    <scope>NUCLEOTIDE SEQUENCE [LARGE SCALE GENOMIC DNA]</scope>
    <source>
        <strain evidence="12">Tucson 15287-2541.00</strain>
    </source>
</reference>
<feature type="transmembrane region" description="Helical" evidence="10">
    <location>
        <begin position="132"/>
        <end position="155"/>
    </location>
</feature>
<dbReference type="STRING" id="7222.B4J1M1"/>
<keyword evidence="8 10" id="KW-0675">Receptor</keyword>
<evidence type="ECO:0000256" key="4">
    <source>
        <dbReference type="ARBA" id="ARBA00022692"/>
    </source>
</evidence>
<keyword evidence="9 10" id="KW-0807">Transducer</keyword>
<dbReference type="PhylomeDB" id="B4J1M1"/>
<organism evidence="12">
    <name type="scientific">Drosophila grimshawi</name>
    <name type="common">Hawaiian fruit fly</name>
    <name type="synonym">Idiomyia grimshawi</name>
    <dbReference type="NCBI Taxonomy" id="7222"/>
    <lineage>
        <taxon>Eukaryota</taxon>
        <taxon>Metazoa</taxon>
        <taxon>Ecdysozoa</taxon>
        <taxon>Arthropoda</taxon>
        <taxon>Hexapoda</taxon>
        <taxon>Insecta</taxon>
        <taxon>Pterygota</taxon>
        <taxon>Neoptera</taxon>
        <taxon>Endopterygota</taxon>
        <taxon>Diptera</taxon>
        <taxon>Brachycera</taxon>
        <taxon>Muscomorpha</taxon>
        <taxon>Ephydroidea</taxon>
        <taxon>Drosophilidae</taxon>
        <taxon>Drosophila</taxon>
        <taxon>Hawaiian Drosophila</taxon>
    </lineage>
</organism>
<keyword evidence="4 10" id="KW-0812">Transmembrane</keyword>
<dbReference type="GO" id="GO:0005886">
    <property type="term" value="C:plasma membrane"/>
    <property type="evidence" value="ECO:0007669"/>
    <property type="project" value="UniProtKB-SubCell"/>
</dbReference>
<dbReference type="OMA" id="TNCLWYE"/>
<dbReference type="OrthoDB" id="6765072at2759"/>
<evidence type="ECO:0000256" key="1">
    <source>
        <dbReference type="ARBA" id="ARBA00004651"/>
    </source>
</evidence>
<dbReference type="AlphaFoldDB" id="B4J1M1"/>
<keyword evidence="6 10" id="KW-1133">Transmembrane helix</keyword>
<evidence type="ECO:0000256" key="3">
    <source>
        <dbReference type="ARBA" id="ARBA00022606"/>
    </source>
</evidence>
<dbReference type="GO" id="GO:0007165">
    <property type="term" value="P:signal transduction"/>
    <property type="evidence" value="ECO:0007669"/>
    <property type="project" value="UniProtKB-KW"/>
</dbReference>
<keyword evidence="2" id="KW-1003">Cell membrane</keyword>
<dbReference type="eggNOG" id="ENOG502T8K4">
    <property type="taxonomic scope" value="Eukaryota"/>
</dbReference>
<evidence type="ECO:0000256" key="6">
    <source>
        <dbReference type="ARBA" id="ARBA00022989"/>
    </source>
</evidence>
<protein>
    <recommendedName>
        <fullName evidence="10">Odorant receptor</fullName>
    </recommendedName>
</protein>
<dbReference type="Proteomes" id="UP000001070">
    <property type="component" value="Unassembled WGS sequence"/>
</dbReference>